<comment type="similarity">
    <text evidence="2">In the N-terminal section; belongs to the peroxidase family.</text>
</comment>
<feature type="transmembrane region" description="Helical" evidence="16">
    <location>
        <begin position="721"/>
        <end position="744"/>
    </location>
</feature>
<evidence type="ECO:0000259" key="17">
    <source>
        <dbReference type="PROSITE" id="PS50222"/>
    </source>
</evidence>
<dbReference type="InterPro" id="IPR018247">
    <property type="entry name" value="EF_Hand_1_Ca_BS"/>
</dbReference>
<dbReference type="PROSITE" id="PS00018">
    <property type="entry name" value="EF_HAND_1"/>
    <property type="match status" value="1"/>
</dbReference>
<keyword evidence="6" id="KW-0677">Repeat</keyword>
<dbReference type="InterPro" id="IPR013121">
    <property type="entry name" value="Fe_red_NAD-bd_6"/>
</dbReference>
<dbReference type="SUPFAM" id="SSF47473">
    <property type="entry name" value="EF-hand"/>
    <property type="match status" value="1"/>
</dbReference>
<dbReference type="Gene3D" id="3.40.50.80">
    <property type="entry name" value="Nucleotide-binding domain of ferredoxin-NADP reductase (FNR) module"/>
    <property type="match status" value="1"/>
</dbReference>
<dbReference type="CDD" id="cd06186">
    <property type="entry name" value="NOX_Duox_like_FAD_NADP"/>
    <property type="match status" value="1"/>
</dbReference>
<dbReference type="Gene3D" id="1.10.238.10">
    <property type="entry name" value="EF-hand"/>
    <property type="match status" value="1"/>
</dbReference>
<keyword evidence="12 16" id="KW-0472">Membrane</keyword>
<comment type="catalytic activity">
    <reaction evidence="14">
        <text>NADH + O2 + H(+) = H2O2 + NAD(+)</text>
        <dbReference type="Rhea" id="RHEA:11264"/>
        <dbReference type="ChEBI" id="CHEBI:15378"/>
        <dbReference type="ChEBI" id="CHEBI:15379"/>
        <dbReference type="ChEBI" id="CHEBI:16240"/>
        <dbReference type="ChEBI" id="CHEBI:57540"/>
        <dbReference type="ChEBI" id="CHEBI:57945"/>
        <dbReference type="EC" id="1.6.3.1"/>
    </reaction>
</comment>
<dbReference type="SFLD" id="SFLDG01168">
    <property type="entry name" value="Ferric_reductase_subgroup_(FRE"/>
    <property type="match status" value="1"/>
</dbReference>
<name>A0ABQ9EG34_TEGGR</name>
<dbReference type="PANTHER" id="PTHR11972">
    <property type="entry name" value="NADPH OXIDASE"/>
    <property type="match status" value="1"/>
</dbReference>
<dbReference type="Gene3D" id="1.10.640.10">
    <property type="entry name" value="Haem peroxidase domain superfamily, animal type"/>
    <property type="match status" value="1"/>
</dbReference>
<feature type="transmembrane region" description="Helical" evidence="16">
    <location>
        <begin position="581"/>
        <end position="606"/>
    </location>
</feature>
<protein>
    <recommendedName>
        <fullName evidence="3">NAD(P)H oxidase (H2O2-forming)</fullName>
        <ecNumber evidence="3">1.6.3.1</ecNumber>
    </recommendedName>
</protein>
<dbReference type="CDD" id="cd00051">
    <property type="entry name" value="EFh"/>
    <property type="match status" value="1"/>
</dbReference>
<dbReference type="EC" id="1.6.3.1" evidence="3"/>
<dbReference type="Gene3D" id="2.40.30.10">
    <property type="entry name" value="Translation factors"/>
    <property type="match status" value="1"/>
</dbReference>
<dbReference type="PANTHER" id="PTHR11972:SF208">
    <property type="entry name" value="DUAL OXIDASE-LIKE PROTEIN"/>
    <property type="match status" value="1"/>
</dbReference>
<evidence type="ECO:0000259" key="18">
    <source>
        <dbReference type="PROSITE" id="PS51384"/>
    </source>
</evidence>
<evidence type="ECO:0000256" key="12">
    <source>
        <dbReference type="ARBA" id="ARBA00023136"/>
    </source>
</evidence>
<dbReference type="PROSITE" id="PS50292">
    <property type="entry name" value="PEROXIDASE_3"/>
    <property type="match status" value="1"/>
</dbReference>
<dbReference type="Pfam" id="PF08030">
    <property type="entry name" value="NAD_binding_6"/>
    <property type="match status" value="1"/>
</dbReference>
<keyword evidence="13" id="KW-0575">Peroxidase</keyword>
<evidence type="ECO:0000313" key="20">
    <source>
        <dbReference type="Proteomes" id="UP001217089"/>
    </source>
</evidence>
<feature type="domain" description="EF-hand" evidence="17">
    <location>
        <begin position="343"/>
        <end position="378"/>
    </location>
</feature>
<feature type="transmembrane region" description="Helical" evidence="16">
    <location>
        <begin position="548"/>
        <end position="569"/>
    </location>
</feature>
<dbReference type="InterPro" id="IPR050369">
    <property type="entry name" value="RBOH/FRE"/>
</dbReference>
<dbReference type="SUPFAM" id="SSF48113">
    <property type="entry name" value="Heme-dependent peroxidases"/>
    <property type="match status" value="1"/>
</dbReference>
<dbReference type="InterPro" id="IPR011992">
    <property type="entry name" value="EF-hand-dom_pair"/>
</dbReference>
<dbReference type="Pfam" id="PF08022">
    <property type="entry name" value="FAD_binding_8"/>
    <property type="match status" value="1"/>
</dbReference>
<dbReference type="InterPro" id="IPR010255">
    <property type="entry name" value="Haem_peroxidase_sf"/>
</dbReference>
<feature type="domain" description="FAD-binding FR-type" evidence="18">
    <location>
        <begin position="770"/>
        <end position="877"/>
    </location>
</feature>
<evidence type="ECO:0000256" key="7">
    <source>
        <dbReference type="ARBA" id="ARBA00022827"/>
    </source>
</evidence>
<keyword evidence="4" id="KW-0285">Flavoprotein</keyword>
<evidence type="ECO:0000256" key="13">
    <source>
        <dbReference type="ARBA" id="ARBA00023324"/>
    </source>
</evidence>
<evidence type="ECO:0000256" key="10">
    <source>
        <dbReference type="ARBA" id="ARBA00022989"/>
    </source>
</evidence>
<accession>A0ABQ9EG34</accession>
<evidence type="ECO:0000256" key="9">
    <source>
        <dbReference type="ARBA" id="ARBA00022857"/>
    </source>
</evidence>
<dbReference type="PROSITE" id="PS50222">
    <property type="entry name" value="EF_HAND_2"/>
    <property type="match status" value="2"/>
</dbReference>
<comment type="subcellular location">
    <subcellularLocation>
        <location evidence="1">Apical cell membrane</location>
        <topology evidence="1">Multi-pass membrane protein</topology>
    </subcellularLocation>
</comment>
<dbReference type="Pfam" id="PF13833">
    <property type="entry name" value="EF-hand_8"/>
    <property type="match status" value="1"/>
</dbReference>
<evidence type="ECO:0000256" key="15">
    <source>
        <dbReference type="ARBA" id="ARBA00048762"/>
    </source>
</evidence>
<evidence type="ECO:0000256" key="3">
    <source>
        <dbReference type="ARBA" id="ARBA00012698"/>
    </source>
</evidence>
<dbReference type="InterPro" id="IPR017927">
    <property type="entry name" value="FAD-bd_FR_type"/>
</dbReference>
<reference evidence="19 20" key="1">
    <citation type="submission" date="2022-12" db="EMBL/GenBank/DDBJ databases">
        <title>Chromosome-level genome of Tegillarca granosa.</title>
        <authorList>
            <person name="Kim J."/>
        </authorList>
    </citation>
    <scope>NUCLEOTIDE SEQUENCE [LARGE SCALE GENOMIC DNA]</scope>
    <source>
        <strain evidence="19">Teg-2019</strain>
        <tissue evidence="19">Adductor muscle</tissue>
    </source>
</reference>
<evidence type="ECO:0000256" key="11">
    <source>
        <dbReference type="ARBA" id="ARBA00023002"/>
    </source>
</evidence>
<dbReference type="InterPro" id="IPR039261">
    <property type="entry name" value="FNR_nucleotide-bd"/>
</dbReference>
<keyword evidence="5 16" id="KW-0812">Transmembrane</keyword>
<keyword evidence="11" id="KW-0560">Oxidoreductase</keyword>
<dbReference type="PROSITE" id="PS51384">
    <property type="entry name" value="FAD_FR"/>
    <property type="match status" value="1"/>
</dbReference>
<gene>
    <name evidence="19" type="ORF">KUTeg_017743</name>
</gene>
<feature type="transmembrane region" description="Helical" evidence="16">
    <location>
        <begin position="750"/>
        <end position="767"/>
    </location>
</feature>
<dbReference type="SMART" id="SM00054">
    <property type="entry name" value="EFh"/>
    <property type="match status" value="2"/>
</dbReference>
<keyword evidence="7" id="KW-0274">FAD</keyword>
<evidence type="ECO:0000256" key="2">
    <source>
        <dbReference type="ARBA" id="ARBA00005644"/>
    </source>
</evidence>
<organism evidence="19 20">
    <name type="scientific">Tegillarca granosa</name>
    <name type="common">Malaysian cockle</name>
    <name type="synonym">Anadara granosa</name>
    <dbReference type="NCBI Taxonomy" id="220873"/>
    <lineage>
        <taxon>Eukaryota</taxon>
        <taxon>Metazoa</taxon>
        <taxon>Spiralia</taxon>
        <taxon>Lophotrochozoa</taxon>
        <taxon>Mollusca</taxon>
        <taxon>Bivalvia</taxon>
        <taxon>Autobranchia</taxon>
        <taxon>Pteriomorphia</taxon>
        <taxon>Arcoida</taxon>
        <taxon>Arcoidea</taxon>
        <taxon>Arcidae</taxon>
        <taxon>Tegillarca</taxon>
    </lineage>
</organism>
<dbReference type="Pfam" id="PF03098">
    <property type="entry name" value="An_peroxidase"/>
    <property type="match status" value="1"/>
</dbReference>
<evidence type="ECO:0000256" key="4">
    <source>
        <dbReference type="ARBA" id="ARBA00022630"/>
    </source>
</evidence>
<feature type="transmembrane region" description="Helical" evidence="16">
    <location>
        <begin position="636"/>
        <end position="656"/>
    </location>
</feature>
<feature type="transmembrane region" description="Helical" evidence="16">
    <location>
        <begin position="685"/>
        <end position="709"/>
    </location>
</feature>
<evidence type="ECO:0000256" key="6">
    <source>
        <dbReference type="ARBA" id="ARBA00022737"/>
    </source>
</evidence>
<dbReference type="InterPro" id="IPR002048">
    <property type="entry name" value="EF_hand_dom"/>
</dbReference>
<dbReference type="InterPro" id="IPR013130">
    <property type="entry name" value="Fe3_Rdtase_TM_dom"/>
</dbReference>
<dbReference type="SUPFAM" id="SSF63380">
    <property type="entry name" value="Riboflavin synthase domain-like"/>
    <property type="match status" value="1"/>
</dbReference>
<keyword evidence="10 16" id="KW-1133">Transmembrane helix</keyword>
<dbReference type="InterPro" id="IPR013112">
    <property type="entry name" value="FAD-bd_8"/>
</dbReference>
<comment type="catalytic activity">
    <reaction evidence="15">
        <text>NADPH + O2 + H(+) = H2O2 + NADP(+)</text>
        <dbReference type="Rhea" id="RHEA:11260"/>
        <dbReference type="ChEBI" id="CHEBI:15378"/>
        <dbReference type="ChEBI" id="CHEBI:15379"/>
        <dbReference type="ChEBI" id="CHEBI:16240"/>
        <dbReference type="ChEBI" id="CHEBI:57783"/>
        <dbReference type="ChEBI" id="CHEBI:58349"/>
        <dbReference type="EC" id="1.6.3.1"/>
    </reaction>
</comment>
<sequence length="1054" mass="121466">METTFDGPGELFRAILVDGFCRLRDGDRFWYENRDNKLFTEDEIRRINQFTMWDVLVNVTAVSVDEIPNKDVFVFRNGDPCPQPAQLTINAQATVAGNTLPIIENCTAFQTYDYFLGSEASFALSFLVLFLCIPATVLLMKCLANRRMNKMREARKRVARDDKSNEPNTFFAVEWIGPKDGERNVKIQFENQRKKIIVSDRRGKPLRMIDLRSRDKHVVNSLYIWISEKVLSIRAEGEIDLVLRFADEGSSTSFTSDLESFCKGLEITLNKVQFKEDVIYSSATTREQRQKLLDKFFRLVCVQAFARTAEEVNLEQLDQKTAKDISNIQLTRTEFADALGLKATSIFVRNMFLMVDSDQSGFVNFREFLDFFVVLSSRDVESKIQLIFNMYDIRNKGVLSKNEFMSMIKSLVDLSDSSLQDDKLKEFVAAMYRTAGVREGSDITFDDFKKIFATEEYSQTLEKATLNLDGLSDMKQAAGSSGSLRARSATLVKRYTRIGRKSKGKDDMAKKRQSRIDVNTKSPEYPKTKLGQKWFQFSSWVATYQLDIYWVILYTLILMGIFIERAYFYSFEREHAGLRRLAGYGVTVTRGAASAMMFTYSSLLVTMSRNTITYFRETFLHRFFPWDSMIFLHKYIAFWALFFTVVHCVGHGINLYHISTQASGDLNCYFREYFRAQHVLASFHYWAWTTITGLTGIALTIICIVMYVFATPYARRYAFNAFWFTHGMYVLLYIGLTLHGAAALVQDPLWGWYFIGPLIIFTIDKLISISRKNLDIVVRKAEILPSDVTALTFKRPLSFEYKSGQWVRIACQTLGQREFHPFTLTSAPHEENLSLHIRAVGPWTTNLRHAYDPNNIEPGNSLPLLLLDGPYGEGHQDWYRYQVAILVGGGIGVTPFASILKDIVHKSRIADLRFPCKKVYFLWVTRTQKQFEWMTDIIRDVERVDENNFVDIHIFITQFQEKFDLRTTMLYICERHFQKIAGKSLFTGLSATTHFGRPQFRGILESIQSLHPDVQNIGVFSCGPPPLTNGLDRACSEVNKYETGTTFKHHFENF</sequence>
<dbReference type="InterPro" id="IPR019791">
    <property type="entry name" value="Haem_peroxidase_animal"/>
</dbReference>
<keyword evidence="20" id="KW-1185">Reference proteome</keyword>
<dbReference type="Pfam" id="PF01794">
    <property type="entry name" value="Ferric_reduct"/>
    <property type="match status" value="1"/>
</dbReference>
<dbReference type="SUPFAM" id="SSF52343">
    <property type="entry name" value="Ferredoxin reductase-like, C-terminal NADP-linked domain"/>
    <property type="match status" value="1"/>
</dbReference>
<evidence type="ECO:0000313" key="19">
    <source>
        <dbReference type="EMBL" id="KAJ8304160.1"/>
    </source>
</evidence>
<evidence type="ECO:0000256" key="16">
    <source>
        <dbReference type="SAM" id="Phobius"/>
    </source>
</evidence>
<dbReference type="SFLD" id="SFLDS00052">
    <property type="entry name" value="Ferric_Reductase_Domain"/>
    <property type="match status" value="1"/>
</dbReference>
<keyword evidence="8" id="KW-0106">Calcium</keyword>
<dbReference type="SFLD" id="SFLDG01169">
    <property type="entry name" value="NADPH_oxidase_subgroup_(NOX)"/>
    <property type="match status" value="1"/>
</dbReference>
<dbReference type="Proteomes" id="UP001217089">
    <property type="component" value="Unassembled WGS sequence"/>
</dbReference>
<feature type="transmembrane region" description="Helical" evidence="16">
    <location>
        <begin position="122"/>
        <end position="144"/>
    </location>
</feature>
<evidence type="ECO:0000256" key="14">
    <source>
        <dbReference type="ARBA" id="ARBA00047455"/>
    </source>
</evidence>
<dbReference type="InterPro" id="IPR017938">
    <property type="entry name" value="Riboflavin_synthase-like_b-brl"/>
</dbReference>
<dbReference type="EMBL" id="JARBDR010000903">
    <property type="protein sequence ID" value="KAJ8304160.1"/>
    <property type="molecule type" value="Genomic_DNA"/>
</dbReference>
<comment type="caution">
    <text evidence="19">The sequence shown here is derived from an EMBL/GenBank/DDBJ whole genome shotgun (WGS) entry which is preliminary data.</text>
</comment>
<feature type="domain" description="EF-hand" evidence="17">
    <location>
        <begin position="379"/>
        <end position="414"/>
    </location>
</feature>
<evidence type="ECO:0000256" key="5">
    <source>
        <dbReference type="ARBA" id="ARBA00022692"/>
    </source>
</evidence>
<proteinExistence type="inferred from homology"/>
<dbReference type="InterPro" id="IPR037120">
    <property type="entry name" value="Haem_peroxidase_sf_animal"/>
</dbReference>
<keyword evidence="13" id="KW-0376">Hydrogen peroxide</keyword>
<evidence type="ECO:0000256" key="8">
    <source>
        <dbReference type="ARBA" id="ARBA00022837"/>
    </source>
</evidence>
<evidence type="ECO:0000256" key="1">
    <source>
        <dbReference type="ARBA" id="ARBA00004424"/>
    </source>
</evidence>
<keyword evidence="9" id="KW-0521">NADP</keyword>